<protein>
    <submittedName>
        <fullName evidence="1">Uncharacterized protein</fullName>
    </submittedName>
</protein>
<evidence type="ECO:0000313" key="1">
    <source>
        <dbReference type="EMBL" id="GAA3698103.1"/>
    </source>
</evidence>
<evidence type="ECO:0000313" key="2">
    <source>
        <dbReference type="Proteomes" id="UP001500051"/>
    </source>
</evidence>
<dbReference type="RefSeq" id="WP_344811489.1">
    <property type="nucleotide sequence ID" value="NZ_BAAAYX010000003.1"/>
</dbReference>
<name>A0ABP7D1T6_9ACTN</name>
<reference evidence="2" key="1">
    <citation type="journal article" date="2019" name="Int. J. Syst. Evol. Microbiol.">
        <title>The Global Catalogue of Microorganisms (GCM) 10K type strain sequencing project: providing services to taxonomists for standard genome sequencing and annotation.</title>
        <authorList>
            <consortium name="The Broad Institute Genomics Platform"/>
            <consortium name="The Broad Institute Genome Sequencing Center for Infectious Disease"/>
            <person name="Wu L."/>
            <person name="Ma J."/>
        </authorList>
    </citation>
    <scope>NUCLEOTIDE SEQUENCE [LARGE SCALE GENOMIC DNA]</scope>
    <source>
        <strain evidence="2">JCM 16548</strain>
    </source>
</reference>
<sequence length="115" mass="12728">MIPSTWRPYFRERDGELVGYLDGTDPIVIPRTLFGYPLAPAGLAGDATRLLDERGLACLGDRWVLSRGDGERVDVLIMSAYADRVEVVETEYGYYGPDSPRHTLTAPTGDRLQPA</sequence>
<keyword evidence="2" id="KW-1185">Reference proteome</keyword>
<organism evidence="1 2">
    <name type="scientific">Microlunatus aurantiacus</name>
    <dbReference type="NCBI Taxonomy" id="446786"/>
    <lineage>
        <taxon>Bacteria</taxon>
        <taxon>Bacillati</taxon>
        <taxon>Actinomycetota</taxon>
        <taxon>Actinomycetes</taxon>
        <taxon>Propionibacteriales</taxon>
        <taxon>Propionibacteriaceae</taxon>
        <taxon>Microlunatus</taxon>
    </lineage>
</organism>
<proteinExistence type="predicted"/>
<gene>
    <name evidence="1" type="ORF">GCM10022204_12950</name>
</gene>
<comment type="caution">
    <text evidence="1">The sequence shown here is derived from an EMBL/GenBank/DDBJ whole genome shotgun (WGS) entry which is preliminary data.</text>
</comment>
<dbReference type="EMBL" id="BAAAYX010000003">
    <property type="protein sequence ID" value="GAA3698103.1"/>
    <property type="molecule type" value="Genomic_DNA"/>
</dbReference>
<dbReference type="Proteomes" id="UP001500051">
    <property type="component" value="Unassembled WGS sequence"/>
</dbReference>
<accession>A0ABP7D1T6</accession>